<sequence>MAHRATTRGAAAGAATTLAIGALALLGAGIAGAAPASSTWEDSGSRFTRTVSNATPAVGETITVTTKFERPNASDETINVVKDHHDACLTYVFDSAKMNGNAVEPYLEIKPDFIAGDFMATSYGVTVTKTASATLTAQYKVGADCALGTALNSGMSYLSNLGAANFAGKGPAITVSANISTTTTLDPVTGAKVGAASTLKAKVNPAAAGGTITFKDGTTVIGTGQVGADGTATVAWTPATAGQRTLTADFSGRAGASGSTTTATVTVAPADGTNPGGTGSLGSLLGGFGS</sequence>
<keyword evidence="2" id="KW-0732">Signal</keyword>
<dbReference type="AlphaFoldDB" id="A0A1G6W5R8"/>
<feature type="signal peptide" evidence="2">
    <location>
        <begin position="1"/>
        <end position="33"/>
    </location>
</feature>
<evidence type="ECO:0000256" key="1">
    <source>
        <dbReference type="SAM" id="MobiDB-lite"/>
    </source>
</evidence>
<evidence type="ECO:0000313" key="4">
    <source>
        <dbReference type="EMBL" id="SDD61138.1"/>
    </source>
</evidence>
<name>A0A1G6W5R8_9NOCA</name>
<reference evidence="4 5" key="1">
    <citation type="submission" date="2016-10" db="EMBL/GenBank/DDBJ databases">
        <authorList>
            <person name="de Groot N.N."/>
        </authorList>
    </citation>
    <scope>NUCLEOTIDE SEQUENCE [LARGE SCALE GENOMIC DNA]</scope>
    <source>
        <strain evidence="4 5">JCM 11308</strain>
    </source>
</reference>
<dbReference type="Gene3D" id="2.60.40.10">
    <property type="entry name" value="Immunoglobulins"/>
    <property type="match status" value="1"/>
</dbReference>
<feature type="domain" description="Bacterial Ig-like" evidence="3">
    <location>
        <begin position="189"/>
        <end position="268"/>
    </location>
</feature>
<gene>
    <name evidence="4" type="ORF">SAMN05444580_105259</name>
</gene>
<dbReference type="EMBL" id="FNAB01000005">
    <property type="protein sequence ID" value="SDD61138.1"/>
    <property type="molecule type" value="Genomic_DNA"/>
</dbReference>
<proteinExistence type="predicted"/>
<dbReference type="InterPro" id="IPR013783">
    <property type="entry name" value="Ig-like_fold"/>
</dbReference>
<evidence type="ECO:0000256" key="2">
    <source>
        <dbReference type="SAM" id="SignalP"/>
    </source>
</evidence>
<dbReference type="Pfam" id="PF16640">
    <property type="entry name" value="Big_3_5"/>
    <property type="match status" value="1"/>
</dbReference>
<dbReference type="GO" id="GO:0005975">
    <property type="term" value="P:carbohydrate metabolic process"/>
    <property type="evidence" value="ECO:0007669"/>
    <property type="project" value="UniProtKB-ARBA"/>
</dbReference>
<protein>
    <submittedName>
        <fullName evidence="4">Ig-like domain (Group 3)</fullName>
    </submittedName>
</protein>
<feature type="region of interest" description="Disordered" evidence="1">
    <location>
        <begin position="270"/>
        <end position="290"/>
    </location>
</feature>
<feature type="chain" id="PRO_5011614553" evidence="2">
    <location>
        <begin position="34"/>
        <end position="290"/>
    </location>
</feature>
<dbReference type="Proteomes" id="UP000199417">
    <property type="component" value="Unassembled WGS sequence"/>
</dbReference>
<feature type="compositionally biased region" description="Gly residues" evidence="1">
    <location>
        <begin position="274"/>
        <end position="290"/>
    </location>
</feature>
<dbReference type="InterPro" id="IPR032109">
    <property type="entry name" value="Big_3_5"/>
</dbReference>
<evidence type="ECO:0000313" key="5">
    <source>
        <dbReference type="Proteomes" id="UP000199417"/>
    </source>
</evidence>
<keyword evidence="5" id="KW-1185">Reference proteome</keyword>
<evidence type="ECO:0000259" key="3">
    <source>
        <dbReference type="Pfam" id="PF16640"/>
    </source>
</evidence>
<accession>A0A1G6W5R8</accession>
<organism evidence="4 5">
    <name type="scientific">Rhodococcus tukisamuensis</name>
    <dbReference type="NCBI Taxonomy" id="168276"/>
    <lineage>
        <taxon>Bacteria</taxon>
        <taxon>Bacillati</taxon>
        <taxon>Actinomycetota</taxon>
        <taxon>Actinomycetes</taxon>
        <taxon>Mycobacteriales</taxon>
        <taxon>Nocardiaceae</taxon>
        <taxon>Rhodococcus</taxon>
    </lineage>
</organism>
<dbReference type="STRING" id="168276.SAMN05444580_105259"/>
<dbReference type="RefSeq" id="WP_072842580.1">
    <property type="nucleotide sequence ID" value="NZ_FNAB01000005.1"/>
</dbReference>